<dbReference type="EMBL" id="AILY01000004">
    <property type="protein sequence ID" value="EJF87793.1"/>
    <property type="molecule type" value="Genomic_DNA"/>
</dbReference>
<keyword evidence="2" id="KW-1185">Reference proteome</keyword>
<dbReference type="PATRIC" id="fig|1094556.3.peg.141"/>
<organism evidence="1 2">
    <name type="scientific">Bartonella rattimassiliensis 15908</name>
    <dbReference type="NCBI Taxonomy" id="1094556"/>
    <lineage>
        <taxon>Bacteria</taxon>
        <taxon>Pseudomonadati</taxon>
        <taxon>Pseudomonadota</taxon>
        <taxon>Alphaproteobacteria</taxon>
        <taxon>Hyphomicrobiales</taxon>
        <taxon>Bartonellaceae</taxon>
        <taxon>Bartonella</taxon>
    </lineage>
</organism>
<name>J0ZHX5_9HYPH</name>
<sequence length="44" mass="4909">MIGRVASASLFYDNEKQIKIVPKCWGKKLGKQKGVFSLKGKKTP</sequence>
<protein>
    <submittedName>
        <fullName evidence="1">Uncharacterized protein</fullName>
    </submittedName>
</protein>
<dbReference type="Proteomes" id="UP000001077">
    <property type="component" value="Unassembled WGS sequence"/>
</dbReference>
<proteinExistence type="predicted"/>
<evidence type="ECO:0000313" key="2">
    <source>
        <dbReference type="Proteomes" id="UP000001077"/>
    </source>
</evidence>
<gene>
    <name evidence="1" type="ORF">MCY_00094</name>
</gene>
<dbReference type="HOGENOM" id="CLU_3212908_0_0_5"/>
<dbReference type="AlphaFoldDB" id="J0ZHX5"/>
<comment type="caution">
    <text evidence="1">The sequence shown here is derived from an EMBL/GenBank/DDBJ whole genome shotgun (WGS) entry which is preliminary data.</text>
</comment>
<evidence type="ECO:0000313" key="1">
    <source>
        <dbReference type="EMBL" id="EJF87793.1"/>
    </source>
</evidence>
<accession>J0ZHX5</accession>
<reference evidence="1 2" key="1">
    <citation type="submission" date="2012-03" db="EMBL/GenBank/DDBJ databases">
        <title>The Genome Sequence of Bartonella rattimassiliensis 15908.</title>
        <authorList>
            <consortium name="The Broad Institute Genome Sequencing Platform"/>
            <consortium name="The Broad Institute Genome Sequencing Center for Infectious Disease"/>
            <person name="Feldgarden M."/>
            <person name="Kirby J."/>
            <person name="Kosoy M."/>
            <person name="Birtles R."/>
            <person name="Probert W.S."/>
            <person name="Chiaraviglio L."/>
            <person name="Young S.K."/>
            <person name="Zeng Q."/>
            <person name="Gargeya S."/>
            <person name="Fitzgerald M."/>
            <person name="Haas B."/>
            <person name="Abouelleil A."/>
            <person name="Alvarado L."/>
            <person name="Arachchi H.M."/>
            <person name="Berlin A."/>
            <person name="Chapman S.B."/>
            <person name="Gearin G."/>
            <person name="Goldberg J."/>
            <person name="Griggs A."/>
            <person name="Gujja S."/>
            <person name="Hansen M."/>
            <person name="Heiman D."/>
            <person name="Howarth C."/>
            <person name="Larimer J."/>
            <person name="Lui A."/>
            <person name="MacDonald P.J.P."/>
            <person name="McCowen C."/>
            <person name="Montmayeur A."/>
            <person name="Murphy C."/>
            <person name="Neiman D."/>
            <person name="Pearson M."/>
            <person name="Priest M."/>
            <person name="Roberts A."/>
            <person name="Saif S."/>
            <person name="Shea T."/>
            <person name="Sisk P."/>
            <person name="Stolte C."/>
            <person name="Sykes S."/>
            <person name="Wortman J."/>
            <person name="Nusbaum C."/>
            <person name="Birren B."/>
        </authorList>
    </citation>
    <scope>NUCLEOTIDE SEQUENCE [LARGE SCALE GENOMIC DNA]</scope>
    <source>
        <strain evidence="1 2">15908</strain>
    </source>
</reference>